<sequence length="106" mass="11505">MGSNTEEIPAFSLQTAVRVIIVCVTVMVVGTALLRIQQTTVLDQTMVGLNRIADNVNSVDKHTLETVVFNIPMAVTSLTVTATVTEVGLAREAEHKTFAEKCMMCH</sequence>
<proteinExistence type="predicted"/>
<dbReference type="EMBL" id="UYJE01007167">
    <property type="protein sequence ID" value="VDI52387.1"/>
    <property type="molecule type" value="Genomic_DNA"/>
</dbReference>
<keyword evidence="1" id="KW-0812">Transmembrane</keyword>
<keyword evidence="1" id="KW-1133">Transmembrane helix</keyword>
<organism evidence="2 3">
    <name type="scientific">Mytilus galloprovincialis</name>
    <name type="common">Mediterranean mussel</name>
    <dbReference type="NCBI Taxonomy" id="29158"/>
    <lineage>
        <taxon>Eukaryota</taxon>
        <taxon>Metazoa</taxon>
        <taxon>Spiralia</taxon>
        <taxon>Lophotrochozoa</taxon>
        <taxon>Mollusca</taxon>
        <taxon>Bivalvia</taxon>
        <taxon>Autobranchia</taxon>
        <taxon>Pteriomorphia</taxon>
        <taxon>Mytilida</taxon>
        <taxon>Mytiloidea</taxon>
        <taxon>Mytilidae</taxon>
        <taxon>Mytilinae</taxon>
        <taxon>Mytilus</taxon>
    </lineage>
</organism>
<evidence type="ECO:0000313" key="3">
    <source>
        <dbReference type="Proteomes" id="UP000596742"/>
    </source>
</evidence>
<accession>A0A8B6FSM6</accession>
<dbReference type="Proteomes" id="UP000596742">
    <property type="component" value="Unassembled WGS sequence"/>
</dbReference>
<reference evidence="2" key="1">
    <citation type="submission" date="2018-11" db="EMBL/GenBank/DDBJ databases">
        <authorList>
            <person name="Alioto T."/>
            <person name="Alioto T."/>
        </authorList>
    </citation>
    <scope>NUCLEOTIDE SEQUENCE</scope>
</reference>
<evidence type="ECO:0000256" key="1">
    <source>
        <dbReference type="SAM" id="Phobius"/>
    </source>
</evidence>
<evidence type="ECO:0000313" key="2">
    <source>
        <dbReference type="EMBL" id="VDI52387.1"/>
    </source>
</evidence>
<keyword evidence="1" id="KW-0472">Membrane</keyword>
<comment type="caution">
    <text evidence="2">The sequence shown here is derived from an EMBL/GenBank/DDBJ whole genome shotgun (WGS) entry which is preliminary data.</text>
</comment>
<protein>
    <submittedName>
        <fullName evidence="2">Uncharacterized protein</fullName>
    </submittedName>
</protein>
<name>A0A8B6FSM6_MYTGA</name>
<feature type="transmembrane region" description="Helical" evidence="1">
    <location>
        <begin position="16"/>
        <end position="36"/>
    </location>
</feature>
<dbReference type="AlphaFoldDB" id="A0A8B6FSM6"/>
<keyword evidence="3" id="KW-1185">Reference proteome</keyword>
<gene>
    <name evidence="2" type="ORF">MGAL_10B080275</name>
</gene>